<dbReference type="Proteomes" id="UP001056778">
    <property type="component" value="Chromosome 5"/>
</dbReference>
<accession>A0ACB9T4R4</accession>
<protein>
    <submittedName>
        <fullName evidence="1">Tbc1 domain family member gtpase-activating protein</fullName>
    </submittedName>
</protein>
<dbReference type="EMBL" id="CM043019">
    <property type="protein sequence ID" value="KAI4461777.1"/>
    <property type="molecule type" value="Genomic_DNA"/>
</dbReference>
<organism evidence="1 2">
    <name type="scientific">Holotrichia oblita</name>
    <name type="common">Chafer beetle</name>
    <dbReference type="NCBI Taxonomy" id="644536"/>
    <lineage>
        <taxon>Eukaryota</taxon>
        <taxon>Metazoa</taxon>
        <taxon>Ecdysozoa</taxon>
        <taxon>Arthropoda</taxon>
        <taxon>Hexapoda</taxon>
        <taxon>Insecta</taxon>
        <taxon>Pterygota</taxon>
        <taxon>Neoptera</taxon>
        <taxon>Endopterygota</taxon>
        <taxon>Coleoptera</taxon>
        <taxon>Polyphaga</taxon>
        <taxon>Scarabaeiformia</taxon>
        <taxon>Scarabaeidae</taxon>
        <taxon>Melolonthinae</taxon>
        <taxon>Holotrichia</taxon>
    </lineage>
</organism>
<evidence type="ECO:0000313" key="2">
    <source>
        <dbReference type="Proteomes" id="UP001056778"/>
    </source>
</evidence>
<keyword evidence="2" id="KW-1185">Reference proteome</keyword>
<gene>
    <name evidence="1" type="ORF">MML48_5g00009788</name>
</gene>
<name>A0ACB9T4R4_HOLOL</name>
<proteinExistence type="predicted"/>
<reference evidence="1" key="1">
    <citation type="submission" date="2022-04" db="EMBL/GenBank/DDBJ databases">
        <title>Chromosome-scale genome assembly of Holotrichia oblita Faldermann.</title>
        <authorList>
            <person name="Rongchong L."/>
        </authorList>
    </citation>
    <scope>NUCLEOTIDE SEQUENCE</scope>
    <source>
        <strain evidence="1">81SQS9</strain>
    </source>
</reference>
<sequence>MWIKPEEVLLANPLWETEESSVYFVLQRRKGHGKSKGLSSLLVGTMDSIFDTKPAPYRILHQTPSSEVYYNIACSMTKQEIQKDWDWLFSNVCETLHSFDKEEDITEFVIKKIESVIATNQENQDFEGN</sequence>
<comment type="caution">
    <text evidence="1">The sequence shown here is derived from an EMBL/GenBank/DDBJ whole genome shotgun (WGS) entry which is preliminary data.</text>
</comment>
<evidence type="ECO:0000313" key="1">
    <source>
        <dbReference type="EMBL" id="KAI4461777.1"/>
    </source>
</evidence>